<protein>
    <submittedName>
        <fullName evidence="2">Uncharacterized protein</fullName>
    </submittedName>
</protein>
<sequence length="47" mass="4831">MPMEPLDAVRRITDLAAGSAQIGPEEPPLDAADLTAALTGGRVDRGD</sequence>
<evidence type="ECO:0000313" key="2">
    <source>
        <dbReference type="EMBL" id="NYE47601.1"/>
    </source>
</evidence>
<evidence type="ECO:0000256" key="1">
    <source>
        <dbReference type="SAM" id="MobiDB-lite"/>
    </source>
</evidence>
<dbReference type="EMBL" id="JACCCC010000001">
    <property type="protein sequence ID" value="NYE47601.1"/>
    <property type="molecule type" value="Genomic_DNA"/>
</dbReference>
<feature type="compositionally biased region" description="Low complexity" evidence="1">
    <location>
        <begin position="29"/>
        <end position="39"/>
    </location>
</feature>
<dbReference type="RefSeq" id="WP_312863172.1">
    <property type="nucleotide sequence ID" value="NZ_BAAAYY010000015.1"/>
</dbReference>
<evidence type="ECO:0000313" key="3">
    <source>
        <dbReference type="Proteomes" id="UP000589036"/>
    </source>
</evidence>
<comment type="caution">
    <text evidence="2">The sequence shown here is derived from an EMBL/GenBank/DDBJ whole genome shotgun (WGS) entry which is preliminary data.</text>
</comment>
<feature type="region of interest" description="Disordered" evidence="1">
    <location>
        <begin position="19"/>
        <end position="47"/>
    </location>
</feature>
<accession>A0A852TV83</accession>
<name>A0A852TV83_9ACTN</name>
<reference evidence="2 3" key="1">
    <citation type="submission" date="2020-07" db="EMBL/GenBank/DDBJ databases">
        <title>Sequencing the genomes of 1000 actinobacteria strains.</title>
        <authorList>
            <person name="Klenk H.-P."/>
        </authorList>
    </citation>
    <scope>NUCLEOTIDE SEQUENCE [LARGE SCALE GENOMIC DNA]</scope>
    <source>
        <strain evidence="2 3">CXB654</strain>
    </source>
</reference>
<gene>
    <name evidence="2" type="ORF">HDA32_002721</name>
</gene>
<dbReference type="Proteomes" id="UP000589036">
    <property type="component" value="Unassembled WGS sequence"/>
</dbReference>
<organism evidence="2 3">
    <name type="scientific">Spinactinospora alkalitolerans</name>
    <dbReference type="NCBI Taxonomy" id="687207"/>
    <lineage>
        <taxon>Bacteria</taxon>
        <taxon>Bacillati</taxon>
        <taxon>Actinomycetota</taxon>
        <taxon>Actinomycetes</taxon>
        <taxon>Streptosporangiales</taxon>
        <taxon>Nocardiopsidaceae</taxon>
        <taxon>Spinactinospora</taxon>
    </lineage>
</organism>
<proteinExistence type="predicted"/>
<keyword evidence="3" id="KW-1185">Reference proteome</keyword>
<dbReference type="AlphaFoldDB" id="A0A852TV83"/>